<accession>A0A6B2LDZ5</accession>
<evidence type="ECO:0000313" key="2">
    <source>
        <dbReference type="EMBL" id="NDV35041.1"/>
    </source>
</evidence>
<dbReference type="Gene3D" id="3.40.50.1820">
    <property type="entry name" value="alpha/beta hydrolase"/>
    <property type="match status" value="1"/>
</dbReference>
<dbReference type="SUPFAM" id="SSF53474">
    <property type="entry name" value="alpha/beta-Hydrolases"/>
    <property type="match status" value="1"/>
</dbReference>
<dbReference type="PANTHER" id="PTHR45856">
    <property type="entry name" value="ALPHA/BETA-HYDROLASES SUPERFAMILY PROTEIN"/>
    <property type="match status" value="1"/>
</dbReference>
<protein>
    <recommendedName>
        <fullName evidence="1">Fungal lipase-type domain-containing protein</fullName>
    </recommendedName>
</protein>
<evidence type="ECO:0000259" key="1">
    <source>
        <dbReference type="Pfam" id="PF01764"/>
    </source>
</evidence>
<dbReference type="Pfam" id="PF01764">
    <property type="entry name" value="Lipase_3"/>
    <property type="match status" value="1"/>
</dbReference>
<dbReference type="EMBL" id="GIBP01006072">
    <property type="protein sequence ID" value="NDV35041.1"/>
    <property type="molecule type" value="Transcribed_RNA"/>
</dbReference>
<dbReference type="CDD" id="cd00519">
    <property type="entry name" value="Lipase_3"/>
    <property type="match status" value="1"/>
</dbReference>
<dbReference type="InterPro" id="IPR051218">
    <property type="entry name" value="Sec_MonoDiacylglyc_Lipase"/>
</dbReference>
<reference evidence="2" key="1">
    <citation type="journal article" date="2020" name="J. Eukaryot. Microbiol.">
        <title>De novo Sequencing, Assembly and Annotation of the Transcriptome for the Free-Living Testate Amoeba Arcella intermedia.</title>
        <authorList>
            <person name="Ribeiro G.M."/>
            <person name="Porfirio-Sousa A.L."/>
            <person name="Maurer-Alcala X.X."/>
            <person name="Katz L.A."/>
            <person name="Lahr D.J.G."/>
        </authorList>
    </citation>
    <scope>NUCLEOTIDE SEQUENCE</scope>
</reference>
<dbReference type="InterPro" id="IPR029058">
    <property type="entry name" value="AB_hydrolase_fold"/>
</dbReference>
<sequence>MVVLIGVLLGSGSGFDLNEARDHLFQSWASFCDSGSLQSWTCYWCNATKVQNIALLSNTTTDVVGFVGVDTTRNEIVVSFRGSKTIENWINDFDFIFTQPYTDQSTIKVHSGFWDSYTSISSQLVPALKARISGCPHCKRIAFVGHSLGAAVTTLAFMDIVYRHKITQPTPVIYNFGQPRVGNAAWVSWVRSFGNATRLVQAADIVPHLPPVDFDYRHMATEVWILSDQSNAYKVCDASGEDPTCSDSLDIYSRADHLLYLGYNVRNGQPNGC</sequence>
<name>A0A6B2LDZ5_9EUKA</name>
<dbReference type="InterPro" id="IPR002921">
    <property type="entry name" value="Fungal_lipase-type"/>
</dbReference>
<proteinExistence type="predicted"/>
<dbReference type="AlphaFoldDB" id="A0A6B2LDZ5"/>
<feature type="domain" description="Fungal lipase-type" evidence="1">
    <location>
        <begin position="77"/>
        <end position="213"/>
    </location>
</feature>
<dbReference type="PANTHER" id="PTHR45856:SF25">
    <property type="entry name" value="FUNGAL LIPASE-LIKE DOMAIN-CONTAINING PROTEIN"/>
    <property type="match status" value="1"/>
</dbReference>
<dbReference type="GO" id="GO:0006629">
    <property type="term" value="P:lipid metabolic process"/>
    <property type="evidence" value="ECO:0007669"/>
    <property type="project" value="InterPro"/>
</dbReference>
<organism evidence="2">
    <name type="scientific">Arcella intermedia</name>
    <dbReference type="NCBI Taxonomy" id="1963864"/>
    <lineage>
        <taxon>Eukaryota</taxon>
        <taxon>Amoebozoa</taxon>
        <taxon>Tubulinea</taxon>
        <taxon>Elardia</taxon>
        <taxon>Arcellinida</taxon>
        <taxon>Sphaerothecina</taxon>
        <taxon>Arcellidae</taxon>
        <taxon>Arcella</taxon>
    </lineage>
</organism>